<gene>
    <name evidence="1" type="ORF">F2Q69_00059154</name>
</gene>
<comment type="caution">
    <text evidence="1">The sequence shown here is derived from an EMBL/GenBank/DDBJ whole genome shotgun (WGS) entry which is preliminary data.</text>
</comment>
<evidence type="ECO:0000313" key="1">
    <source>
        <dbReference type="EMBL" id="KAF3571628.1"/>
    </source>
</evidence>
<reference evidence="1" key="1">
    <citation type="submission" date="2019-12" db="EMBL/GenBank/DDBJ databases">
        <title>Genome sequencing and annotation of Brassica cretica.</title>
        <authorList>
            <person name="Studholme D.J."/>
            <person name="Sarris P."/>
        </authorList>
    </citation>
    <scope>NUCLEOTIDE SEQUENCE</scope>
    <source>
        <strain evidence="1">PFS-109/04</strain>
        <tissue evidence="1">Leaf</tissue>
    </source>
</reference>
<dbReference type="AlphaFoldDB" id="A0A8S9RF97"/>
<dbReference type="EMBL" id="QGKX02000095">
    <property type="protein sequence ID" value="KAF3571628.1"/>
    <property type="molecule type" value="Genomic_DNA"/>
</dbReference>
<evidence type="ECO:0000313" key="2">
    <source>
        <dbReference type="Proteomes" id="UP000712600"/>
    </source>
</evidence>
<protein>
    <submittedName>
        <fullName evidence="1">Uncharacterized protein</fullName>
    </submittedName>
</protein>
<dbReference type="Proteomes" id="UP000712600">
    <property type="component" value="Unassembled WGS sequence"/>
</dbReference>
<name>A0A8S9RF97_BRACR</name>
<proteinExistence type="predicted"/>
<sequence length="275" mass="31376">MVSLDYLRDFYQIPGGVVFRIPSGNESAKNPPEGFFTCFEAFLVYCRMWFPIPGTIVRALHHFGLSINQLSVPALQHWLGVLILSYELGMDLNPGDFEGFWFTRGTGIDGSYRMAPKKGMAVIQGHTSHPKAWFERFFFVRIDGESVEESYLHLFRREWNFTRVPIQGLLESLASLSVLAAVDPGLLFGQLLLFYPIEVFFFLGHGFFEGRVLPSGLASRSSWVDVSTVVRVIGLVAYIQVDALDFFSFVAPGRRWKVLRSWLCTWLERFIRVLA</sequence>
<accession>A0A8S9RF97</accession>
<organism evidence="1 2">
    <name type="scientific">Brassica cretica</name>
    <name type="common">Mustard</name>
    <dbReference type="NCBI Taxonomy" id="69181"/>
    <lineage>
        <taxon>Eukaryota</taxon>
        <taxon>Viridiplantae</taxon>
        <taxon>Streptophyta</taxon>
        <taxon>Embryophyta</taxon>
        <taxon>Tracheophyta</taxon>
        <taxon>Spermatophyta</taxon>
        <taxon>Magnoliopsida</taxon>
        <taxon>eudicotyledons</taxon>
        <taxon>Gunneridae</taxon>
        <taxon>Pentapetalae</taxon>
        <taxon>rosids</taxon>
        <taxon>malvids</taxon>
        <taxon>Brassicales</taxon>
        <taxon>Brassicaceae</taxon>
        <taxon>Brassiceae</taxon>
        <taxon>Brassica</taxon>
    </lineage>
</organism>